<comment type="cofactor">
    <cofactor evidence="1">
        <name>Mn(2+)</name>
        <dbReference type="ChEBI" id="CHEBI:29035"/>
    </cofactor>
</comment>
<comment type="subcellular location">
    <subcellularLocation>
        <location evidence="3">Cytoplasm</location>
    </subcellularLocation>
</comment>
<proteinExistence type="predicted"/>
<feature type="compositionally biased region" description="Basic and acidic residues" evidence="8">
    <location>
        <begin position="786"/>
        <end position="805"/>
    </location>
</feature>
<keyword evidence="4" id="KW-0963">Cytoplasm</keyword>
<accession>A0AAD3H9W3</accession>
<dbReference type="CDD" id="cd05402">
    <property type="entry name" value="NT_PAP_TUTase"/>
    <property type="match status" value="1"/>
</dbReference>
<dbReference type="AlphaFoldDB" id="A0AAD3H9W3"/>
<dbReference type="Proteomes" id="UP001054902">
    <property type="component" value="Unassembled WGS sequence"/>
</dbReference>
<dbReference type="Pfam" id="PF03828">
    <property type="entry name" value="PAP_assoc"/>
    <property type="match status" value="1"/>
</dbReference>
<feature type="region of interest" description="Disordered" evidence="8">
    <location>
        <begin position="58"/>
        <end position="83"/>
    </location>
</feature>
<feature type="compositionally biased region" description="Polar residues" evidence="8">
    <location>
        <begin position="129"/>
        <end position="143"/>
    </location>
</feature>
<evidence type="ECO:0000259" key="9">
    <source>
        <dbReference type="Pfam" id="PF03828"/>
    </source>
</evidence>
<dbReference type="SUPFAM" id="SSF81631">
    <property type="entry name" value="PAP/OAS1 substrate-binding domain"/>
    <property type="match status" value="1"/>
</dbReference>
<feature type="compositionally biased region" description="Basic and acidic residues" evidence="8">
    <location>
        <begin position="826"/>
        <end position="838"/>
    </location>
</feature>
<evidence type="ECO:0000256" key="2">
    <source>
        <dbReference type="ARBA" id="ARBA00001946"/>
    </source>
</evidence>
<feature type="region of interest" description="Disordered" evidence="8">
    <location>
        <begin position="720"/>
        <end position="871"/>
    </location>
</feature>
<evidence type="ECO:0000313" key="12">
    <source>
        <dbReference type="Proteomes" id="UP001054902"/>
    </source>
</evidence>
<gene>
    <name evidence="11" type="ORF">CTEN210_11818</name>
</gene>
<evidence type="ECO:0008006" key="13">
    <source>
        <dbReference type="Google" id="ProtNLM"/>
    </source>
</evidence>
<name>A0AAD3H9W3_9STRA</name>
<evidence type="ECO:0000256" key="6">
    <source>
        <dbReference type="ARBA" id="ARBA00022723"/>
    </source>
</evidence>
<comment type="caution">
    <text evidence="11">The sequence shown here is derived from an EMBL/GenBank/DDBJ whole genome shotgun (WGS) entry which is preliminary data.</text>
</comment>
<organism evidence="11 12">
    <name type="scientific">Chaetoceros tenuissimus</name>
    <dbReference type="NCBI Taxonomy" id="426638"/>
    <lineage>
        <taxon>Eukaryota</taxon>
        <taxon>Sar</taxon>
        <taxon>Stramenopiles</taxon>
        <taxon>Ochrophyta</taxon>
        <taxon>Bacillariophyta</taxon>
        <taxon>Coscinodiscophyceae</taxon>
        <taxon>Chaetocerotophycidae</taxon>
        <taxon>Chaetocerotales</taxon>
        <taxon>Chaetocerotaceae</taxon>
        <taxon>Chaetoceros</taxon>
    </lineage>
</organism>
<dbReference type="PANTHER" id="PTHR12271:SF40">
    <property type="entry name" value="POLY(A) RNA POLYMERASE GLD2"/>
    <property type="match status" value="1"/>
</dbReference>
<evidence type="ECO:0000259" key="10">
    <source>
        <dbReference type="Pfam" id="PF22600"/>
    </source>
</evidence>
<dbReference type="GO" id="GO:0005737">
    <property type="term" value="C:cytoplasm"/>
    <property type="evidence" value="ECO:0007669"/>
    <property type="project" value="UniProtKB-SubCell"/>
</dbReference>
<dbReference type="Pfam" id="PF22600">
    <property type="entry name" value="MTPAP-like_central"/>
    <property type="match status" value="1"/>
</dbReference>
<comment type="cofactor">
    <cofactor evidence="2">
        <name>Mg(2+)</name>
        <dbReference type="ChEBI" id="CHEBI:18420"/>
    </cofactor>
</comment>
<feature type="compositionally biased region" description="Basic and acidic residues" evidence="8">
    <location>
        <begin position="855"/>
        <end position="871"/>
    </location>
</feature>
<keyword evidence="6" id="KW-0479">Metal-binding</keyword>
<dbReference type="Gene3D" id="1.10.1410.10">
    <property type="match status" value="1"/>
</dbReference>
<dbReference type="GO" id="GO:0031123">
    <property type="term" value="P:RNA 3'-end processing"/>
    <property type="evidence" value="ECO:0007669"/>
    <property type="project" value="TreeGrafter"/>
</dbReference>
<sequence length="871" mass="100558">MNELPRHLVTDLELNSEGWLISKHEKEQKENESINNSVPPVLHACTKLLALIYSRDSKNKNNDKEDYDKNHKDINSTSTEKENDITNLKHVPNIVDQISAVFHQIHKMTCIQPQEETLKQVSDDEEELQQSNSQDSWNVVGKQDSSNLEMEPVYYKEPSERMHLTFNTLQVILPILQPAMTHKDHDNYDLKMKNGPNIRKVTRKADAEKKKQKRVRKSTVYLLFEEQGVYSTSTTKQFNSLSIEYQEIVTYMYRFYRKNKGMPHHYDVNSTSMDHFISSKMLQELFPTSIPSPSEIIANTLIATVDPTMMKFADEMDEKIIHPLALDRYDMHRHHRNSIVILKNRLQQLISNVFKGAVLEVYGSCLSELSLGKSSDVDLSLYIPQMWYYQQQYQSGEIDKAKYQQHVKKTVFRLAGIFRSRSHEGNTSKVEFTKCEAIPYARVPVVKGNYLHANNPFSNDGSLHFDICILNDIAVRNSGLLKAYSTMDLRVKMLMLSIKSWIKHHDIGSAADNTLSSYTWMVMTIFYLQCIGFVPNLQCPVFMAKHGLKYDPNDRMHTVNGLKTVYLTSEQVHKRGIWEQPEEFRATPVSCLLAGFFHFYARNFPHETTAISIRLGNLSLQKTVFKSSRFWRFVIEDPFETHDSHCPHDLAIPMDENGTKRVMDALRNAADRMEQLFIDCDKVKDIIGSYKLIHRDPNDEDAADIMDLLDDVTMWDAVEDEKEEEEGNSTMDIEKVEQKEEQKDTHKRKKGRNRNRNKKKGKGEEKKDEGKKNDEGNSTTKKKSEKKANGQEKSNKKNEQSKDSKGAAAPSPKRRQPKSSLQSAANEKKDDQEAEHKPKQSRNQRRMQKRRPKKKNPEGGAKDAGKATEEN</sequence>
<dbReference type="InterPro" id="IPR043519">
    <property type="entry name" value="NT_sf"/>
</dbReference>
<evidence type="ECO:0000256" key="4">
    <source>
        <dbReference type="ARBA" id="ARBA00022490"/>
    </source>
</evidence>
<feature type="compositionally biased region" description="Basic and acidic residues" evidence="8">
    <location>
        <begin position="732"/>
        <end position="744"/>
    </location>
</feature>
<evidence type="ECO:0000256" key="7">
    <source>
        <dbReference type="ARBA" id="ARBA00022842"/>
    </source>
</evidence>
<evidence type="ECO:0000256" key="8">
    <source>
        <dbReference type="SAM" id="MobiDB-lite"/>
    </source>
</evidence>
<evidence type="ECO:0000313" key="11">
    <source>
        <dbReference type="EMBL" id="GFH55339.1"/>
    </source>
</evidence>
<dbReference type="Gene3D" id="3.30.460.10">
    <property type="entry name" value="Beta Polymerase, domain 2"/>
    <property type="match status" value="1"/>
</dbReference>
<keyword evidence="7" id="KW-0460">Magnesium</keyword>
<feature type="compositionally biased region" description="Basic residues" evidence="8">
    <location>
        <begin position="839"/>
        <end position="854"/>
    </location>
</feature>
<dbReference type="PANTHER" id="PTHR12271">
    <property type="entry name" value="POLY A POLYMERASE CID PAP -RELATED"/>
    <property type="match status" value="1"/>
</dbReference>
<feature type="domain" description="Poly(A) RNA polymerase mitochondrial-like central palm" evidence="10">
    <location>
        <begin position="327"/>
        <end position="485"/>
    </location>
</feature>
<feature type="compositionally biased region" description="Basic residues" evidence="8">
    <location>
        <begin position="745"/>
        <end position="761"/>
    </location>
</feature>
<dbReference type="GO" id="GO:0016779">
    <property type="term" value="F:nucleotidyltransferase activity"/>
    <property type="evidence" value="ECO:0007669"/>
    <property type="project" value="TreeGrafter"/>
</dbReference>
<feature type="compositionally biased region" description="Basic and acidic residues" evidence="8">
    <location>
        <begin position="762"/>
        <end position="775"/>
    </location>
</feature>
<reference evidence="11 12" key="1">
    <citation type="journal article" date="2021" name="Sci. Rep.">
        <title>The genome of the diatom Chaetoceros tenuissimus carries an ancient integrated fragment of an extant virus.</title>
        <authorList>
            <person name="Hongo Y."/>
            <person name="Kimura K."/>
            <person name="Takaki Y."/>
            <person name="Yoshida Y."/>
            <person name="Baba S."/>
            <person name="Kobayashi G."/>
            <person name="Nagasaki K."/>
            <person name="Hano T."/>
            <person name="Tomaru Y."/>
        </authorList>
    </citation>
    <scope>NUCLEOTIDE SEQUENCE [LARGE SCALE GENOMIC DNA]</scope>
    <source>
        <strain evidence="11 12">NIES-3715</strain>
    </source>
</reference>
<keyword evidence="12" id="KW-1185">Reference proteome</keyword>
<keyword evidence="5" id="KW-0808">Transferase</keyword>
<dbReference type="GO" id="GO:0046872">
    <property type="term" value="F:metal ion binding"/>
    <property type="evidence" value="ECO:0007669"/>
    <property type="project" value="UniProtKB-KW"/>
</dbReference>
<feature type="domain" description="PAP-associated" evidence="9">
    <location>
        <begin position="592"/>
        <end position="642"/>
    </location>
</feature>
<dbReference type="SUPFAM" id="SSF81301">
    <property type="entry name" value="Nucleotidyltransferase"/>
    <property type="match status" value="1"/>
</dbReference>
<evidence type="ECO:0000256" key="5">
    <source>
        <dbReference type="ARBA" id="ARBA00022679"/>
    </source>
</evidence>
<evidence type="ECO:0000256" key="3">
    <source>
        <dbReference type="ARBA" id="ARBA00004496"/>
    </source>
</evidence>
<dbReference type="InterPro" id="IPR002058">
    <property type="entry name" value="PAP_assoc"/>
</dbReference>
<feature type="region of interest" description="Disordered" evidence="8">
    <location>
        <begin position="119"/>
        <end position="143"/>
    </location>
</feature>
<dbReference type="EMBL" id="BLLK01000047">
    <property type="protein sequence ID" value="GFH55339.1"/>
    <property type="molecule type" value="Genomic_DNA"/>
</dbReference>
<evidence type="ECO:0000256" key="1">
    <source>
        <dbReference type="ARBA" id="ARBA00001936"/>
    </source>
</evidence>
<dbReference type="InterPro" id="IPR054708">
    <property type="entry name" value="MTPAP-like_central"/>
</dbReference>
<protein>
    <recommendedName>
        <fullName evidence="13">PAP-associated domain-containing protein</fullName>
    </recommendedName>
</protein>